<proteinExistence type="predicted"/>
<name>A0A0A9E7D8_ARUDO</name>
<dbReference type="AlphaFoldDB" id="A0A0A9E7D8"/>
<accession>A0A0A9E7D8</accession>
<reference evidence="1" key="1">
    <citation type="submission" date="2014-09" db="EMBL/GenBank/DDBJ databases">
        <authorList>
            <person name="Magalhaes I.L.F."/>
            <person name="Oliveira U."/>
            <person name="Santos F.R."/>
            <person name="Vidigal T.H.D.A."/>
            <person name="Brescovit A.D."/>
            <person name="Santos A.J."/>
        </authorList>
    </citation>
    <scope>NUCLEOTIDE SEQUENCE</scope>
    <source>
        <tissue evidence="1">Shoot tissue taken approximately 20 cm above the soil surface</tissue>
    </source>
</reference>
<sequence length="86" mass="10564">MAHNRRNRTCTITITLRAKNVSRIYVFLYLSHEKSTMISMIETLKFRMKKEHREYFICCSDMSYHIYLYWRYNYVSTKILFATDNC</sequence>
<evidence type="ECO:0000313" key="1">
    <source>
        <dbReference type="EMBL" id="JAD95986.1"/>
    </source>
</evidence>
<organism evidence="1">
    <name type="scientific">Arundo donax</name>
    <name type="common">Giant reed</name>
    <name type="synonym">Donax arundinaceus</name>
    <dbReference type="NCBI Taxonomy" id="35708"/>
    <lineage>
        <taxon>Eukaryota</taxon>
        <taxon>Viridiplantae</taxon>
        <taxon>Streptophyta</taxon>
        <taxon>Embryophyta</taxon>
        <taxon>Tracheophyta</taxon>
        <taxon>Spermatophyta</taxon>
        <taxon>Magnoliopsida</taxon>
        <taxon>Liliopsida</taxon>
        <taxon>Poales</taxon>
        <taxon>Poaceae</taxon>
        <taxon>PACMAD clade</taxon>
        <taxon>Arundinoideae</taxon>
        <taxon>Arundineae</taxon>
        <taxon>Arundo</taxon>
    </lineage>
</organism>
<dbReference type="EMBL" id="GBRH01201909">
    <property type="protein sequence ID" value="JAD95986.1"/>
    <property type="molecule type" value="Transcribed_RNA"/>
</dbReference>
<reference evidence="1" key="2">
    <citation type="journal article" date="2015" name="Data Brief">
        <title>Shoot transcriptome of the giant reed, Arundo donax.</title>
        <authorList>
            <person name="Barrero R.A."/>
            <person name="Guerrero F.D."/>
            <person name="Moolhuijzen P."/>
            <person name="Goolsby J.A."/>
            <person name="Tidwell J."/>
            <person name="Bellgard S.E."/>
            <person name="Bellgard M.I."/>
        </authorList>
    </citation>
    <scope>NUCLEOTIDE SEQUENCE</scope>
    <source>
        <tissue evidence="1">Shoot tissue taken approximately 20 cm above the soil surface</tissue>
    </source>
</reference>
<protein>
    <submittedName>
        <fullName evidence="1">Uncharacterized protein</fullName>
    </submittedName>
</protein>